<protein>
    <recommendedName>
        <fullName evidence="6">Cytochrome c domain-containing protein</fullName>
    </recommendedName>
</protein>
<keyword evidence="1 4" id="KW-0349">Heme</keyword>
<evidence type="ECO:0000259" key="6">
    <source>
        <dbReference type="PROSITE" id="PS51007"/>
    </source>
</evidence>
<gene>
    <name evidence="7" type="ORF">CMC5_081710</name>
</gene>
<feature type="domain" description="Cytochrome c" evidence="6">
    <location>
        <begin position="92"/>
        <end position="177"/>
    </location>
</feature>
<dbReference type="STRING" id="52.CMC5_081710"/>
<name>A0A0K1ET06_CHOCO</name>
<evidence type="ECO:0000256" key="5">
    <source>
        <dbReference type="SAM" id="MobiDB-lite"/>
    </source>
</evidence>
<dbReference type="GO" id="GO:0009055">
    <property type="term" value="F:electron transfer activity"/>
    <property type="evidence" value="ECO:0007669"/>
    <property type="project" value="InterPro"/>
</dbReference>
<dbReference type="EMBL" id="CP012159">
    <property type="protein sequence ID" value="AKT43934.1"/>
    <property type="molecule type" value="Genomic_DNA"/>
</dbReference>
<accession>A0A0K1ET06</accession>
<reference evidence="7 8" key="1">
    <citation type="submission" date="2015-07" db="EMBL/GenBank/DDBJ databases">
        <title>Genome analysis of myxobacterium Chondromyces crocatus Cm c5 reveals a high potential for natural compound synthesis and the genetic basis for the loss of fruiting body formation.</title>
        <authorList>
            <person name="Zaburannyi N."/>
            <person name="Bunk B."/>
            <person name="Maier J."/>
            <person name="Overmann J."/>
            <person name="Mueller R."/>
        </authorList>
    </citation>
    <scope>NUCLEOTIDE SEQUENCE [LARGE SCALE GENOMIC DNA]</scope>
    <source>
        <strain evidence="7 8">Cm c5</strain>
    </source>
</reference>
<dbReference type="SUPFAM" id="SSF46626">
    <property type="entry name" value="Cytochrome c"/>
    <property type="match status" value="1"/>
</dbReference>
<keyword evidence="8" id="KW-1185">Reference proteome</keyword>
<dbReference type="InterPro" id="IPR009056">
    <property type="entry name" value="Cyt_c-like_dom"/>
</dbReference>
<evidence type="ECO:0000256" key="3">
    <source>
        <dbReference type="ARBA" id="ARBA00023004"/>
    </source>
</evidence>
<dbReference type="PROSITE" id="PS51007">
    <property type="entry name" value="CYTC"/>
    <property type="match status" value="1"/>
</dbReference>
<organism evidence="7 8">
    <name type="scientific">Chondromyces crocatus</name>
    <dbReference type="NCBI Taxonomy" id="52"/>
    <lineage>
        <taxon>Bacteria</taxon>
        <taxon>Pseudomonadati</taxon>
        <taxon>Myxococcota</taxon>
        <taxon>Polyangia</taxon>
        <taxon>Polyangiales</taxon>
        <taxon>Polyangiaceae</taxon>
        <taxon>Chondromyces</taxon>
    </lineage>
</organism>
<dbReference type="KEGG" id="ccro:CMC5_081710"/>
<dbReference type="RefSeq" id="WP_063796438.1">
    <property type="nucleotide sequence ID" value="NZ_CP012159.1"/>
</dbReference>
<dbReference type="GO" id="GO:0046872">
    <property type="term" value="F:metal ion binding"/>
    <property type="evidence" value="ECO:0007669"/>
    <property type="project" value="UniProtKB-KW"/>
</dbReference>
<dbReference type="PANTHER" id="PTHR40394:SF2">
    <property type="entry name" value="QUINOL:CYTOCHROME C OXIDOREDUCTASE MEMBRANE PROTEIN"/>
    <property type="match status" value="1"/>
</dbReference>
<feature type="region of interest" description="Disordered" evidence="5">
    <location>
        <begin position="187"/>
        <end position="211"/>
    </location>
</feature>
<proteinExistence type="predicted"/>
<evidence type="ECO:0000313" key="7">
    <source>
        <dbReference type="EMBL" id="AKT43934.1"/>
    </source>
</evidence>
<dbReference type="PROSITE" id="PS51257">
    <property type="entry name" value="PROKAR_LIPOPROTEIN"/>
    <property type="match status" value="1"/>
</dbReference>
<dbReference type="GO" id="GO:0020037">
    <property type="term" value="F:heme binding"/>
    <property type="evidence" value="ECO:0007669"/>
    <property type="project" value="InterPro"/>
</dbReference>
<dbReference type="Pfam" id="PF13442">
    <property type="entry name" value="Cytochrome_CBB3"/>
    <property type="match status" value="1"/>
</dbReference>
<dbReference type="Gene3D" id="1.10.760.10">
    <property type="entry name" value="Cytochrome c-like domain"/>
    <property type="match status" value="1"/>
</dbReference>
<evidence type="ECO:0000256" key="1">
    <source>
        <dbReference type="ARBA" id="ARBA00022617"/>
    </source>
</evidence>
<sequence>MTRFLIPLTLVLLAGCRGQPSDKPPIHVFGDMDWQPKVQPQEASTVFADGRGSRPLVAGTVAQGHLDEDDAYYRGKLNGKHVPNVPVAVDQAFMKRGEERFNIYCTPCHDKTGGGRGLVIQRGFPPPVDLASDRVREMPDGEIFDVITNGVRNMPHYRKQVSVEDRWAIVSWVRVLQRSQFGKLEDVPAAERGNILPEEQPAAEAAPKEAK</sequence>
<dbReference type="Proteomes" id="UP000067626">
    <property type="component" value="Chromosome"/>
</dbReference>
<dbReference type="AlphaFoldDB" id="A0A0K1ET06"/>
<keyword evidence="2 4" id="KW-0479">Metal-binding</keyword>
<dbReference type="PANTHER" id="PTHR40394">
    <property type="entry name" value="LIPOPROTEIN-RELATED"/>
    <property type="match status" value="1"/>
</dbReference>
<keyword evidence="3 4" id="KW-0408">Iron</keyword>
<evidence type="ECO:0000313" key="8">
    <source>
        <dbReference type="Proteomes" id="UP000067626"/>
    </source>
</evidence>
<evidence type="ECO:0000256" key="4">
    <source>
        <dbReference type="PROSITE-ProRule" id="PRU00433"/>
    </source>
</evidence>
<evidence type="ECO:0000256" key="2">
    <source>
        <dbReference type="ARBA" id="ARBA00022723"/>
    </source>
</evidence>
<dbReference type="InterPro" id="IPR036909">
    <property type="entry name" value="Cyt_c-like_dom_sf"/>
</dbReference>